<keyword evidence="1" id="KW-0175">Coiled coil</keyword>
<keyword evidence="3" id="KW-0614">Plasmid</keyword>
<dbReference type="AlphaFoldDB" id="A0A6M6DQ65"/>
<protein>
    <submittedName>
        <fullName evidence="3">Uncharacterized protein</fullName>
    </submittedName>
</protein>
<reference evidence="3 4" key="1">
    <citation type="submission" date="2019-10" db="EMBL/GenBank/DDBJ databases">
        <title>Complete genome sequences for adaption low water activity.</title>
        <authorList>
            <person name="Zhao L."/>
            <person name="Zhong J."/>
        </authorList>
    </citation>
    <scope>NUCLEOTIDE SEQUENCE [LARGE SCALE GENOMIC DNA]</scope>
    <source>
        <strain evidence="3 4">FDU301</strain>
        <plasmid evidence="4">pfdu301g</plasmid>
    </source>
</reference>
<dbReference type="EMBL" id="CP045269">
    <property type="protein sequence ID" value="QJX74739.1"/>
    <property type="molecule type" value="Genomic_DNA"/>
</dbReference>
<dbReference type="RefSeq" id="WP_171776457.1">
    <property type="nucleotide sequence ID" value="NZ_CP045269.1"/>
</dbReference>
<evidence type="ECO:0000313" key="4">
    <source>
        <dbReference type="Proteomes" id="UP000501076"/>
    </source>
</evidence>
<evidence type="ECO:0000256" key="2">
    <source>
        <dbReference type="SAM" id="MobiDB-lite"/>
    </source>
</evidence>
<gene>
    <name evidence="3" type="ORF">FDZ14_00540</name>
</gene>
<evidence type="ECO:0000313" key="3">
    <source>
        <dbReference type="EMBL" id="QJX74739.1"/>
    </source>
</evidence>
<name>A0A6M6DQ65_PRIMG</name>
<accession>A0A6M6DQ65</accession>
<evidence type="ECO:0000256" key="1">
    <source>
        <dbReference type="SAM" id="Coils"/>
    </source>
</evidence>
<proteinExistence type="predicted"/>
<feature type="compositionally biased region" description="Basic and acidic residues" evidence="2">
    <location>
        <begin position="185"/>
        <end position="209"/>
    </location>
</feature>
<dbReference type="Proteomes" id="UP000501076">
    <property type="component" value="Plasmid pFDU301G"/>
</dbReference>
<sequence>MQDELVELLNEKVIPSLNSYAQAIISYEMSFENIVEMIIQQQREEADLDSLTDEEIKEDLAEILDELKEHIRRNKIICFRLCDAMKISIDKIDGLKIKNKKSVATVTYFNNTLTEGLISEVVAELEILLDKAREDNNQGEEKVINNLVKDLEEMVERTFEVSSLLMIALGLNFDNMEIDPEQEESFFKKPTEREIKGKSRFDDDNDKGR</sequence>
<organism evidence="3 4">
    <name type="scientific">Priestia megaterium</name>
    <name type="common">Bacillus megaterium</name>
    <dbReference type="NCBI Taxonomy" id="1404"/>
    <lineage>
        <taxon>Bacteria</taxon>
        <taxon>Bacillati</taxon>
        <taxon>Bacillota</taxon>
        <taxon>Bacilli</taxon>
        <taxon>Bacillales</taxon>
        <taxon>Bacillaceae</taxon>
        <taxon>Priestia</taxon>
    </lineage>
</organism>
<feature type="coiled-coil region" evidence="1">
    <location>
        <begin position="122"/>
        <end position="157"/>
    </location>
</feature>
<geneLocation type="plasmid" evidence="4">
    <name>pfdu301g</name>
</geneLocation>
<feature type="region of interest" description="Disordered" evidence="2">
    <location>
        <begin position="182"/>
        <end position="209"/>
    </location>
</feature>